<dbReference type="Proteomes" id="UP000245466">
    <property type="component" value="Unassembled WGS sequence"/>
</dbReference>
<dbReference type="SUPFAM" id="SSF54909">
    <property type="entry name" value="Dimeric alpha+beta barrel"/>
    <property type="match status" value="1"/>
</dbReference>
<dbReference type="Pfam" id="PF07045">
    <property type="entry name" value="DUF1330"/>
    <property type="match status" value="1"/>
</dbReference>
<dbReference type="PANTHER" id="PTHR41521">
    <property type="match status" value="1"/>
</dbReference>
<dbReference type="PANTHER" id="PTHR41521:SF4">
    <property type="entry name" value="BLR0684 PROTEIN"/>
    <property type="match status" value="1"/>
</dbReference>
<dbReference type="AlphaFoldDB" id="A0A2U1AXS9"/>
<accession>A0A2U1AXS9</accession>
<feature type="domain" description="DUF1330" evidence="1">
    <location>
        <begin position="2"/>
        <end position="95"/>
    </location>
</feature>
<dbReference type="Gene3D" id="3.30.70.100">
    <property type="match status" value="1"/>
</dbReference>
<dbReference type="InterPro" id="IPR011008">
    <property type="entry name" value="Dimeric_a/b-barrel"/>
</dbReference>
<organism evidence="2 3">
    <name type="scientific">Pontibacter virosus</name>
    <dbReference type="NCBI Taxonomy" id="1765052"/>
    <lineage>
        <taxon>Bacteria</taxon>
        <taxon>Pseudomonadati</taxon>
        <taxon>Bacteroidota</taxon>
        <taxon>Cytophagia</taxon>
        <taxon>Cytophagales</taxon>
        <taxon>Hymenobacteraceae</taxon>
        <taxon>Pontibacter</taxon>
    </lineage>
</organism>
<dbReference type="OrthoDB" id="516779at2"/>
<sequence length="97" mass="10688">MPAYIIVDIDVTNAATYEEYKKLTPGSLQPYNGKFIVRGGAVSPLEGDWSPTRIVVLEFPTMEQAKAWWSSDEYAPAKALRQSASSSRMIAVEGFEG</sequence>
<evidence type="ECO:0000313" key="2">
    <source>
        <dbReference type="EMBL" id="PVY41218.1"/>
    </source>
</evidence>
<proteinExistence type="predicted"/>
<reference evidence="2 3" key="1">
    <citation type="submission" date="2018-04" db="EMBL/GenBank/DDBJ databases">
        <title>Genomic Encyclopedia of Type Strains, Phase IV (KMG-IV): sequencing the most valuable type-strain genomes for metagenomic binning, comparative biology and taxonomic classification.</title>
        <authorList>
            <person name="Goeker M."/>
        </authorList>
    </citation>
    <scope>NUCLEOTIDE SEQUENCE [LARGE SCALE GENOMIC DNA]</scope>
    <source>
        <strain evidence="2 3">DSM 100231</strain>
    </source>
</reference>
<dbReference type="RefSeq" id="WP_116543165.1">
    <property type="nucleotide sequence ID" value="NZ_QEKI01000005.1"/>
</dbReference>
<dbReference type="InterPro" id="IPR010753">
    <property type="entry name" value="DUF1330"/>
</dbReference>
<gene>
    <name evidence="2" type="ORF">C8E01_105145</name>
</gene>
<protein>
    <submittedName>
        <fullName evidence="2">Uncharacterized protein (DUF1330 family)</fullName>
    </submittedName>
</protein>
<dbReference type="EMBL" id="QEKI01000005">
    <property type="protein sequence ID" value="PVY41218.1"/>
    <property type="molecule type" value="Genomic_DNA"/>
</dbReference>
<name>A0A2U1AXS9_9BACT</name>
<evidence type="ECO:0000259" key="1">
    <source>
        <dbReference type="Pfam" id="PF07045"/>
    </source>
</evidence>
<comment type="caution">
    <text evidence="2">The sequence shown here is derived from an EMBL/GenBank/DDBJ whole genome shotgun (WGS) entry which is preliminary data.</text>
</comment>
<keyword evidence="3" id="KW-1185">Reference proteome</keyword>
<evidence type="ECO:0000313" key="3">
    <source>
        <dbReference type="Proteomes" id="UP000245466"/>
    </source>
</evidence>